<evidence type="ECO:0000313" key="2">
    <source>
        <dbReference type="EMBL" id="KAJ8964660.1"/>
    </source>
</evidence>
<dbReference type="InterPro" id="IPR003118">
    <property type="entry name" value="Pointed_dom"/>
</dbReference>
<evidence type="ECO:0000313" key="3">
    <source>
        <dbReference type="Proteomes" id="UP001162164"/>
    </source>
</evidence>
<comment type="caution">
    <text evidence="2">The sequence shown here is derived from an EMBL/GenBank/DDBJ whole genome shotgun (WGS) entry which is preliminary data.</text>
</comment>
<dbReference type="SUPFAM" id="SSF47769">
    <property type="entry name" value="SAM/Pointed domain"/>
    <property type="match status" value="1"/>
</dbReference>
<evidence type="ECO:0000259" key="1">
    <source>
        <dbReference type="SMART" id="SM00251"/>
    </source>
</evidence>
<sequence>MTIKILVKASNPLFYITKEKIPDSNTESFTRFRSDTDHPLLDPRQWTENHVAHWLQWAARSFPWTAFPKSISDEGKRHLRHGEGCFSARAPAFVGDILWEHLELLQKWFQAACTNQCVPELGAYIDYTQAPGVLPGEDRKPVPSCIDIECNVIALNSAIDEQ</sequence>
<protein>
    <recommendedName>
        <fullName evidence="1">PNT domain-containing protein</fullName>
    </recommendedName>
</protein>
<dbReference type="SMART" id="SM00251">
    <property type="entry name" value="SAM_PNT"/>
    <property type="match status" value="1"/>
</dbReference>
<dbReference type="Pfam" id="PF02198">
    <property type="entry name" value="SAM_PNT"/>
    <property type="match status" value="1"/>
</dbReference>
<dbReference type="Gene3D" id="1.10.150.50">
    <property type="entry name" value="Transcription Factor, Ets-1"/>
    <property type="match status" value="1"/>
</dbReference>
<organism evidence="2 3">
    <name type="scientific">Molorchus minor</name>
    <dbReference type="NCBI Taxonomy" id="1323400"/>
    <lineage>
        <taxon>Eukaryota</taxon>
        <taxon>Metazoa</taxon>
        <taxon>Ecdysozoa</taxon>
        <taxon>Arthropoda</taxon>
        <taxon>Hexapoda</taxon>
        <taxon>Insecta</taxon>
        <taxon>Pterygota</taxon>
        <taxon>Neoptera</taxon>
        <taxon>Endopterygota</taxon>
        <taxon>Coleoptera</taxon>
        <taxon>Polyphaga</taxon>
        <taxon>Cucujiformia</taxon>
        <taxon>Chrysomeloidea</taxon>
        <taxon>Cerambycidae</taxon>
        <taxon>Lamiinae</taxon>
        <taxon>Monochamini</taxon>
        <taxon>Molorchus</taxon>
    </lineage>
</organism>
<feature type="domain" description="PNT" evidence="1">
    <location>
        <begin position="26"/>
        <end position="109"/>
    </location>
</feature>
<dbReference type="InterPro" id="IPR013761">
    <property type="entry name" value="SAM/pointed_sf"/>
</dbReference>
<dbReference type="EMBL" id="JAPWTJ010002749">
    <property type="protein sequence ID" value="KAJ8964660.1"/>
    <property type="molecule type" value="Genomic_DNA"/>
</dbReference>
<gene>
    <name evidence="2" type="ORF">NQ317_013178</name>
</gene>
<accession>A0ABQ9ITP8</accession>
<proteinExistence type="predicted"/>
<reference evidence="2" key="1">
    <citation type="journal article" date="2023" name="Insect Mol. Biol.">
        <title>Genome sequencing provides insights into the evolution of gene families encoding plant cell wall-degrading enzymes in longhorned beetles.</title>
        <authorList>
            <person name="Shin N.R."/>
            <person name="Okamura Y."/>
            <person name="Kirsch R."/>
            <person name="Pauchet Y."/>
        </authorList>
    </citation>
    <scope>NUCLEOTIDE SEQUENCE</scope>
    <source>
        <strain evidence="2">MMC_N1</strain>
    </source>
</reference>
<dbReference type="Proteomes" id="UP001162164">
    <property type="component" value="Unassembled WGS sequence"/>
</dbReference>
<keyword evidence="3" id="KW-1185">Reference proteome</keyword>
<name>A0ABQ9ITP8_9CUCU</name>